<proteinExistence type="predicted"/>
<reference evidence="1 2" key="1">
    <citation type="submission" date="2019-07" db="EMBL/GenBank/DDBJ databases">
        <title>Flavobacterium sp. nov., isolated from glacier ice.</title>
        <authorList>
            <person name="Liu Q."/>
            <person name="Xin Y.-H."/>
        </authorList>
    </citation>
    <scope>NUCLEOTIDE SEQUENCE [LARGE SCALE GENOMIC DNA]</scope>
    <source>
        <strain evidence="1 2">ZT4R6</strain>
    </source>
</reference>
<dbReference type="Proteomes" id="UP000320643">
    <property type="component" value="Unassembled WGS sequence"/>
</dbReference>
<organism evidence="1 2">
    <name type="scientific">Flavobacterium zepuense</name>
    <dbReference type="NCBI Taxonomy" id="2593302"/>
    <lineage>
        <taxon>Bacteria</taxon>
        <taxon>Pseudomonadati</taxon>
        <taxon>Bacteroidota</taxon>
        <taxon>Flavobacteriia</taxon>
        <taxon>Flavobacteriales</taxon>
        <taxon>Flavobacteriaceae</taxon>
        <taxon>Flavobacterium</taxon>
    </lineage>
</organism>
<evidence type="ECO:0000313" key="1">
    <source>
        <dbReference type="EMBL" id="TRW25833.1"/>
    </source>
</evidence>
<keyword evidence="2" id="KW-1185">Reference proteome</keyword>
<gene>
    <name evidence="1" type="ORF">FMM05_06320</name>
</gene>
<comment type="caution">
    <text evidence="1">The sequence shown here is derived from an EMBL/GenBank/DDBJ whole genome shotgun (WGS) entry which is preliminary data.</text>
</comment>
<dbReference type="EMBL" id="VJVZ01000003">
    <property type="protein sequence ID" value="TRW25833.1"/>
    <property type="molecule type" value="Genomic_DNA"/>
</dbReference>
<dbReference type="PROSITE" id="PS51257">
    <property type="entry name" value="PROKAR_LIPOPROTEIN"/>
    <property type="match status" value="1"/>
</dbReference>
<protein>
    <recommendedName>
        <fullName evidence="3">Lipoprotein</fullName>
    </recommendedName>
</protein>
<dbReference type="RefSeq" id="WP_143372497.1">
    <property type="nucleotide sequence ID" value="NZ_VJVZ01000003.1"/>
</dbReference>
<evidence type="ECO:0008006" key="3">
    <source>
        <dbReference type="Google" id="ProtNLM"/>
    </source>
</evidence>
<sequence>MTQKILLLLLCPFLLISCQDELKYDSTIRIAYQGRVTDAAGNPIANLPVGVYISKDEDANGLNYLFAYDHDMISYTTTDGNGDYKMFFPQPKNQDNIVLFINQDIPGIAVNESYSKLVITNLRTENLTDYKIDFGVTQLYEVANSTTLQIDFTNTSGQSLTKLNTIGKVSESVIDYNFNLPPVDGVNAYIMTNYNVGKDQTVTLKYQTRSGNEAGVQVVSNHEVQIPIGTEPVIYQLNY</sequence>
<dbReference type="OrthoDB" id="1349978at2"/>
<evidence type="ECO:0000313" key="2">
    <source>
        <dbReference type="Proteomes" id="UP000320643"/>
    </source>
</evidence>
<dbReference type="AlphaFoldDB" id="A0A552V5T7"/>
<accession>A0A552V5T7</accession>
<name>A0A552V5T7_9FLAO</name>